<accession>A0A3G2R524</accession>
<reference evidence="1 2" key="1">
    <citation type="submission" date="2018-10" db="EMBL/GenBank/DDBJ databases">
        <authorList>
            <person name="Zhang X."/>
        </authorList>
    </citation>
    <scope>NUCLEOTIDE SEQUENCE [LARGE SCALE GENOMIC DNA]</scope>
    <source>
        <strain evidence="1 2">SK-G1</strain>
    </source>
</reference>
<evidence type="ECO:0008006" key="3">
    <source>
        <dbReference type="Google" id="ProtNLM"/>
    </source>
</evidence>
<organism evidence="1 2">
    <name type="scientific">Biomaibacter acetigenes</name>
    <dbReference type="NCBI Taxonomy" id="2316383"/>
    <lineage>
        <taxon>Bacteria</taxon>
        <taxon>Bacillati</taxon>
        <taxon>Bacillota</taxon>
        <taxon>Clostridia</taxon>
        <taxon>Thermosediminibacterales</taxon>
        <taxon>Tepidanaerobacteraceae</taxon>
        <taxon>Biomaibacter</taxon>
    </lineage>
</organism>
<evidence type="ECO:0000313" key="2">
    <source>
        <dbReference type="Proteomes" id="UP000280960"/>
    </source>
</evidence>
<dbReference type="KEGG" id="bacg:D2962_07590"/>
<gene>
    <name evidence="1" type="ORF">D2962_07590</name>
</gene>
<sequence length="48" mass="5124">MLFGKNRLVPNISPHKTIEGSVGGILSSIAASIIYTRLLLPGIIFLDS</sequence>
<proteinExistence type="predicted"/>
<protein>
    <recommendedName>
        <fullName evidence="3">Phosphatidate cytidylyltransferase</fullName>
    </recommendedName>
</protein>
<dbReference type="Pfam" id="PF01148">
    <property type="entry name" value="CTP_transf_1"/>
    <property type="match status" value="1"/>
</dbReference>
<dbReference type="EMBL" id="CP033169">
    <property type="protein sequence ID" value="AYO30502.1"/>
    <property type="molecule type" value="Genomic_DNA"/>
</dbReference>
<dbReference type="AlphaFoldDB" id="A0A3G2R524"/>
<dbReference type="Proteomes" id="UP000280960">
    <property type="component" value="Chromosome"/>
</dbReference>
<keyword evidence="2" id="KW-1185">Reference proteome</keyword>
<name>A0A3G2R524_9FIRM</name>
<evidence type="ECO:0000313" key="1">
    <source>
        <dbReference type="EMBL" id="AYO30502.1"/>
    </source>
</evidence>